<keyword evidence="3" id="KW-0949">S-adenosyl-L-methionine</keyword>
<evidence type="ECO:0000313" key="6">
    <source>
        <dbReference type="Proteomes" id="UP000076881"/>
    </source>
</evidence>
<dbReference type="Pfam" id="PF01596">
    <property type="entry name" value="Methyltransf_3"/>
    <property type="match status" value="1"/>
</dbReference>
<organism evidence="5 6">
    <name type="scientific">Akanthomyces lecanii RCEF 1005</name>
    <dbReference type="NCBI Taxonomy" id="1081108"/>
    <lineage>
        <taxon>Eukaryota</taxon>
        <taxon>Fungi</taxon>
        <taxon>Dikarya</taxon>
        <taxon>Ascomycota</taxon>
        <taxon>Pezizomycotina</taxon>
        <taxon>Sordariomycetes</taxon>
        <taxon>Hypocreomycetidae</taxon>
        <taxon>Hypocreales</taxon>
        <taxon>Cordycipitaceae</taxon>
        <taxon>Akanthomyces</taxon>
        <taxon>Cordyceps confragosa</taxon>
    </lineage>
</organism>
<comment type="similarity">
    <text evidence="4">Belongs to the class I-like SAM-binding methyltransferase superfamily. Cation-dependent O-methyltransferase family.</text>
</comment>
<dbReference type="GO" id="GO:0032259">
    <property type="term" value="P:methylation"/>
    <property type="evidence" value="ECO:0007669"/>
    <property type="project" value="UniProtKB-KW"/>
</dbReference>
<dbReference type="PANTHER" id="PTHR10509">
    <property type="entry name" value="O-METHYLTRANSFERASE-RELATED"/>
    <property type="match status" value="1"/>
</dbReference>
<keyword evidence="6" id="KW-1185">Reference proteome</keyword>
<evidence type="ECO:0000256" key="4">
    <source>
        <dbReference type="ARBA" id="ARBA00023453"/>
    </source>
</evidence>
<evidence type="ECO:0000313" key="5">
    <source>
        <dbReference type="EMBL" id="OAA78738.1"/>
    </source>
</evidence>
<dbReference type="OrthoDB" id="10251242at2759"/>
<proteinExistence type="inferred from homology"/>
<evidence type="ECO:0000256" key="3">
    <source>
        <dbReference type="ARBA" id="ARBA00022691"/>
    </source>
</evidence>
<dbReference type="InterPro" id="IPR029063">
    <property type="entry name" value="SAM-dependent_MTases_sf"/>
</dbReference>
<gene>
    <name evidence="5" type="ORF">LEL_02224</name>
</gene>
<dbReference type="SUPFAM" id="SSF53335">
    <property type="entry name" value="S-adenosyl-L-methionine-dependent methyltransferases"/>
    <property type="match status" value="1"/>
</dbReference>
<protein>
    <submittedName>
        <fullName evidence="5">O-methyltransferase family 3</fullName>
    </submittedName>
</protein>
<dbReference type="AlphaFoldDB" id="A0A162KRA9"/>
<dbReference type="STRING" id="1081108.A0A162KRA9"/>
<dbReference type="Gene3D" id="3.40.50.150">
    <property type="entry name" value="Vaccinia Virus protein VP39"/>
    <property type="match status" value="1"/>
</dbReference>
<dbReference type="PANTHER" id="PTHR10509:SF14">
    <property type="entry name" value="CAFFEOYL-COA O-METHYLTRANSFERASE 3-RELATED"/>
    <property type="match status" value="1"/>
</dbReference>
<accession>A0A162KRA9</accession>
<name>A0A162KRA9_CORDF</name>
<reference evidence="5 6" key="1">
    <citation type="journal article" date="2016" name="Genome Biol. Evol.">
        <title>Divergent and convergent evolution of fungal pathogenicity.</title>
        <authorList>
            <person name="Shang Y."/>
            <person name="Xiao G."/>
            <person name="Zheng P."/>
            <person name="Cen K."/>
            <person name="Zhan S."/>
            <person name="Wang C."/>
        </authorList>
    </citation>
    <scope>NUCLEOTIDE SEQUENCE [LARGE SCALE GENOMIC DNA]</scope>
    <source>
        <strain evidence="5 6">RCEF 1005</strain>
    </source>
</reference>
<keyword evidence="1 5" id="KW-0489">Methyltransferase</keyword>
<dbReference type="GO" id="GO:0008757">
    <property type="term" value="F:S-adenosylmethionine-dependent methyltransferase activity"/>
    <property type="evidence" value="ECO:0007669"/>
    <property type="project" value="TreeGrafter"/>
</dbReference>
<dbReference type="CDD" id="cd02440">
    <property type="entry name" value="AdoMet_MTases"/>
    <property type="match status" value="1"/>
</dbReference>
<evidence type="ECO:0000256" key="1">
    <source>
        <dbReference type="ARBA" id="ARBA00022603"/>
    </source>
</evidence>
<dbReference type="GO" id="GO:0008171">
    <property type="term" value="F:O-methyltransferase activity"/>
    <property type="evidence" value="ECO:0007669"/>
    <property type="project" value="InterPro"/>
</dbReference>
<sequence length="252" mass="28094">MKSANTNALYSNENVTKSVIDYATTHSEALPKHITDYHADIVANHPRMEYMISNLQGQFQTFFTRTIGAKRVLEIGAFVGYSAMVWANAVGKEGKVTTLEFEAQYADAARKAFKDNGIENVEVIQGDALETLAQLNPDEPYDLIFIDAQKTGYPAYLRTILEKSQPGATSPRLLRKGGVILADNILRRGLVANDSDENPWAAGAKVRERSEYEKDNDLEALREFNELTIHSERLDAFLMPLFDGIGMSALRD</sequence>
<keyword evidence="2 5" id="KW-0808">Transferase</keyword>
<evidence type="ECO:0000256" key="2">
    <source>
        <dbReference type="ARBA" id="ARBA00022679"/>
    </source>
</evidence>
<dbReference type="PROSITE" id="PS51682">
    <property type="entry name" value="SAM_OMT_I"/>
    <property type="match status" value="1"/>
</dbReference>
<dbReference type="InterPro" id="IPR002935">
    <property type="entry name" value="SAM_O-MeTrfase"/>
</dbReference>
<dbReference type="EMBL" id="AZHF01000002">
    <property type="protein sequence ID" value="OAA78738.1"/>
    <property type="molecule type" value="Genomic_DNA"/>
</dbReference>
<dbReference type="InterPro" id="IPR050362">
    <property type="entry name" value="Cation-dep_OMT"/>
</dbReference>
<comment type="caution">
    <text evidence="5">The sequence shown here is derived from an EMBL/GenBank/DDBJ whole genome shotgun (WGS) entry which is preliminary data.</text>
</comment>
<dbReference type="Proteomes" id="UP000076881">
    <property type="component" value="Unassembled WGS sequence"/>
</dbReference>